<organism evidence="1 2">
    <name type="scientific">Veillonella seminalis</name>
    <dbReference type="NCBI Taxonomy" id="1502943"/>
    <lineage>
        <taxon>Bacteria</taxon>
        <taxon>Bacillati</taxon>
        <taxon>Bacillota</taxon>
        <taxon>Negativicutes</taxon>
        <taxon>Veillonellales</taxon>
        <taxon>Veillonellaceae</taxon>
        <taxon>Veillonella</taxon>
    </lineage>
</organism>
<dbReference type="AlphaFoldDB" id="A0A833CB10"/>
<comment type="caution">
    <text evidence="1">The sequence shown here is derived from an EMBL/GenBank/DDBJ whole genome shotgun (WGS) entry which is preliminary data.</text>
</comment>
<protein>
    <submittedName>
        <fullName evidence="1">Uncharacterized protein</fullName>
    </submittedName>
</protein>
<sequence>METIGDRFRRLMEELGINGSGEGTINPVKMNVTIRIKYKKCEKDFNKIVDDFNELSNSNLNEKLKEELLLAYIRKYGLEVSTEIKEEC</sequence>
<dbReference type="GeneID" id="83054515"/>
<dbReference type="RefSeq" id="WP_127007281.1">
    <property type="nucleotide sequence ID" value="NZ_CAUENZ010000007.1"/>
</dbReference>
<reference evidence="1 2" key="1">
    <citation type="submission" date="2019-09" db="EMBL/GenBank/DDBJ databases">
        <title>Draft genome sequence of 3 type strains from the CCUG.</title>
        <authorList>
            <person name="Pineiro-Iglesias B."/>
            <person name="Tunovic T."/>
            <person name="Unosson C."/>
            <person name="Inganas E."/>
            <person name="Ohlen M."/>
            <person name="Cardew S."/>
            <person name="Jensie-Markopoulos S."/>
            <person name="Salva-Serra F."/>
            <person name="Jaen-Luchoro D."/>
            <person name="Karlsson R."/>
            <person name="Svensson-Stadler L."/>
            <person name="Chun J."/>
            <person name="Moore E."/>
        </authorList>
    </citation>
    <scope>NUCLEOTIDE SEQUENCE [LARGE SCALE GENOMIC DNA]</scope>
    <source>
        <strain evidence="1 2">CCUG 65427</strain>
    </source>
</reference>
<evidence type="ECO:0000313" key="1">
    <source>
        <dbReference type="EMBL" id="KAB1478650.1"/>
    </source>
</evidence>
<proteinExistence type="predicted"/>
<name>A0A833CB10_9FIRM</name>
<accession>A0A833CB10</accession>
<dbReference type="EMBL" id="WBKH01000005">
    <property type="protein sequence ID" value="KAB1478650.1"/>
    <property type="molecule type" value="Genomic_DNA"/>
</dbReference>
<dbReference type="Proteomes" id="UP000434554">
    <property type="component" value="Unassembled WGS sequence"/>
</dbReference>
<evidence type="ECO:0000313" key="2">
    <source>
        <dbReference type="Proteomes" id="UP000434554"/>
    </source>
</evidence>
<gene>
    <name evidence="1" type="ORF">F8R14_05660</name>
</gene>